<dbReference type="PROSITE" id="PS51782">
    <property type="entry name" value="LYSM"/>
    <property type="match status" value="2"/>
</dbReference>
<dbReference type="SUPFAM" id="SSF53955">
    <property type="entry name" value="Lysozyme-like"/>
    <property type="match status" value="1"/>
</dbReference>
<dbReference type="PANTHER" id="PTHR33734">
    <property type="entry name" value="LYSM DOMAIN-CONTAINING GPI-ANCHORED PROTEIN 2"/>
    <property type="match status" value="1"/>
</dbReference>
<dbReference type="Pfam" id="PF01464">
    <property type="entry name" value="SLT"/>
    <property type="match status" value="1"/>
</dbReference>
<dbReference type="InterPro" id="IPR023346">
    <property type="entry name" value="Lysozyme-like_dom_sf"/>
</dbReference>
<dbReference type="EMBL" id="DRMH01000089">
    <property type="protein sequence ID" value="HFC98177.1"/>
    <property type="molecule type" value="Genomic_DNA"/>
</dbReference>
<dbReference type="Gene3D" id="3.10.350.10">
    <property type="entry name" value="LysM domain"/>
    <property type="match status" value="2"/>
</dbReference>
<dbReference type="InterPro" id="IPR018392">
    <property type="entry name" value="LysM"/>
</dbReference>
<comment type="caution">
    <text evidence="3">The sequence shown here is derived from an EMBL/GenBank/DDBJ whole genome shotgun (WGS) entry which is preliminary data.</text>
</comment>
<dbReference type="CDD" id="cd00118">
    <property type="entry name" value="LysM"/>
    <property type="match status" value="2"/>
</dbReference>
<organism evidence="3">
    <name type="scientific">Thermosulfurimonas dismutans</name>
    <dbReference type="NCBI Taxonomy" id="999894"/>
    <lineage>
        <taxon>Bacteria</taxon>
        <taxon>Pseudomonadati</taxon>
        <taxon>Thermodesulfobacteriota</taxon>
        <taxon>Thermodesulfobacteria</taxon>
        <taxon>Thermodesulfobacteriales</taxon>
        <taxon>Thermodesulfobacteriaceae</taxon>
        <taxon>Thermosulfurimonas</taxon>
    </lineage>
</organism>
<comment type="similarity">
    <text evidence="1">Belongs to the transglycosylase Slt family.</text>
</comment>
<dbReference type="AlphaFoldDB" id="A0A7C3GEE1"/>
<dbReference type="InterPro" id="IPR000189">
    <property type="entry name" value="Transglyc_AS"/>
</dbReference>
<feature type="domain" description="LysM" evidence="2">
    <location>
        <begin position="321"/>
        <end position="364"/>
    </location>
</feature>
<dbReference type="PROSITE" id="PS00922">
    <property type="entry name" value="TRANSGLYCOSYLASE"/>
    <property type="match status" value="1"/>
</dbReference>
<feature type="domain" description="LysM" evidence="2">
    <location>
        <begin position="385"/>
        <end position="428"/>
    </location>
</feature>
<evidence type="ECO:0000313" key="3">
    <source>
        <dbReference type="EMBL" id="HFC98177.1"/>
    </source>
</evidence>
<proteinExistence type="inferred from homology"/>
<dbReference type="SUPFAM" id="SSF54106">
    <property type="entry name" value="LysM domain"/>
    <property type="match status" value="2"/>
</dbReference>
<reference evidence="3" key="1">
    <citation type="journal article" date="2020" name="mSystems">
        <title>Genome- and Community-Level Interaction Insights into Carbon Utilization and Element Cycling Functions of Hydrothermarchaeota in Hydrothermal Sediment.</title>
        <authorList>
            <person name="Zhou Z."/>
            <person name="Liu Y."/>
            <person name="Xu W."/>
            <person name="Pan J."/>
            <person name="Luo Z.H."/>
            <person name="Li M."/>
        </authorList>
    </citation>
    <scope>NUCLEOTIDE SEQUENCE [LARGE SCALE GENOMIC DNA]</scope>
    <source>
        <strain evidence="3">HyVt-483</strain>
    </source>
</reference>
<dbReference type="InterPro" id="IPR036779">
    <property type="entry name" value="LysM_dom_sf"/>
</dbReference>
<dbReference type="GO" id="GO:0016020">
    <property type="term" value="C:membrane"/>
    <property type="evidence" value="ECO:0007669"/>
    <property type="project" value="InterPro"/>
</dbReference>
<dbReference type="GO" id="GO:0008932">
    <property type="term" value="F:lytic endotransglycosylase activity"/>
    <property type="evidence" value="ECO:0007669"/>
    <property type="project" value="TreeGrafter"/>
</dbReference>
<gene>
    <name evidence="3" type="ORF">ENJ40_06955</name>
</gene>
<dbReference type="Pfam" id="PF01476">
    <property type="entry name" value="LysM"/>
    <property type="match status" value="2"/>
</dbReference>
<dbReference type="CDD" id="cd16894">
    <property type="entry name" value="MltD-like"/>
    <property type="match status" value="1"/>
</dbReference>
<dbReference type="InterPro" id="IPR008258">
    <property type="entry name" value="Transglycosylase_SLT_dom_1"/>
</dbReference>
<protein>
    <submittedName>
        <fullName evidence="3">LysM peptidoglycan-binding domain-containing protein</fullName>
    </submittedName>
</protein>
<dbReference type="Proteomes" id="UP000886043">
    <property type="component" value="Unassembled WGS sequence"/>
</dbReference>
<accession>A0A7C3GEE1</accession>
<dbReference type="Gene3D" id="1.10.530.10">
    <property type="match status" value="1"/>
</dbReference>
<name>A0A7C3GEE1_9BACT</name>
<dbReference type="PANTHER" id="PTHR33734:SF22">
    <property type="entry name" value="MEMBRANE-BOUND LYTIC MUREIN TRANSGLYCOSYLASE D"/>
    <property type="match status" value="1"/>
</dbReference>
<dbReference type="SMART" id="SM00257">
    <property type="entry name" value="LysM"/>
    <property type="match status" value="2"/>
</dbReference>
<evidence type="ECO:0000259" key="2">
    <source>
        <dbReference type="PROSITE" id="PS51782"/>
    </source>
</evidence>
<evidence type="ECO:0000256" key="1">
    <source>
        <dbReference type="ARBA" id="ARBA00007734"/>
    </source>
</evidence>
<dbReference type="GO" id="GO:0000270">
    <property type="term" value="P:peptidoglycan metabolic process"/>
    <property type="evidence" value="ECO:0007669"/>
    <property type="project" value="InterPro"/>
</dbReference>
<sequence>MSSFRLFRLWFLALSLVLVLWSQVFPFEQKSFSLEDYNDENVLEEHLEVLPEEIISENLPPNLNDQVRYFIRYFTRQRREMFTLWLKRSGRYLPIIENIFQKYGIPRDLAYLAMIESGFNPFAYSRAGACGIWQFMRATARKYGLKINYWVDERRDPEKSTLAAALYLSDLYTMFSDWRLACAAYNAGEGKIIRAIARYRTRNYWRLCRYRYLRRETKNYLPKWIAAVIIAKNPRKFGFFVEYDPPLDYEIVKVPGGTDLRMVALAAGVDYETIRWLNPELRRAKTPPYLEAYPVKVPFGTAESVRRYLHRVRFVYHRRSLRYRVRRGDTLLRIASYYKVPLRVLRRFNDIRGNLIRVGQVLIIPYREQASFYVAARKNLEGKPMYYRVRRGDTLWRISRKYGVSIRKLKTWNNLSSSHLLPGQILVIWPEA</sequence>